<organism evidence="1 2">
    <name type="scientific">Peronospora matthiolae</name>
    <dbReference type="NCBI Taxonomy" id="2874970"/>
    <lineage>
        <taxon>Eukaryota</taxon>
        <taxon>Sar</taxon>
        <taxon>Stramenopiles</taxon>
        <taxon>Oomycota</taxon>
        <taxon>Peronosporomycetes</taxon>
        <taxon>Peronosporales</taxon>
        <taxon>Peronosporaceae</taxon>
        <taxon>Peronospora</taxon>
    </lineage>
</organism>
<gene>
    <name evidence="1" type="ORF">PM001_LOCUS7721</name>
</gene>
<dbReference type="AlphaFoldDB" id="A0AAV1TLX0"/>
<evidence type="ECO:0000313" key="1">
    <source>
        <dbReference type="EMBL" id="CAK7922550.1"/>
    </source>
</evidence>
<dbReference type="EMBL" id="CAKLBY020000066">
    <property type="protein sequence ID" value="CAK7922550.1"/>
    <property type="molecule type" value="Genomic_DNA"/>
</dbReference>
<dbReference type="Proteomes" id="UP001162060">
    <property type="component" value="Unassembled WGS sequence"/>
</dbReference>
<accession>A0AAV1TLX0</accession>
<evidence type="ECO:0000313" key="2">
    <source>
        <dbReference type="Proteomes" id="UP001162060"/>
    </source>
</evidence>
<reference evidence="1" key="1">
    <citation type="submission" date="2024-01" db="EMBL/GenBank/DDBJ databases">
        <authorList>
            <person name="Webb A."/>
        </authorList>
    </citation>
    <scope>NUCLEOTIDE SEQUENCE</scope>
    <source>
        <strain evidence="1">Pm1</strain>
    </source>
</reference>
<comment type="caution">
    <text evidence="1">The sequence shown here is derived from an EMBL/GenBank/DDBJ whole genome shotgun (WGS) entry which is preliminary data.</text>
</comment>
<proteinExistence type="predicted"/>
<sequence length="80" mass="9061">MAKGVDTLQSLYSRRESRFPTALLRTQRLGIVVLLDETKDINIHPGTRLPAVPRRWRATSVDEVLHPDAIHIAVVQNTLH</sequence>
<protein>
    <submittedName>
        <fullName evidence="1">Uncharacterized protein</fullName>
    </submittedName>
</protein>
<name>A0AAV1TLX0_9STRA</name>